<dbReference type="PIRSF" id="PIRSF038958">
    <property type="entry name" value="PG_synth_SpoVB"/>
    <property type="match status" value="1"/>
</dbReference>
<keyword evidence="8" id="KW-1185">Reference proteome</keyword>
<proteinExistence type="predicted"/>
<keyword evidence="4 6" id="KW-1133">Transmembrane helix</keyword>
<keyword evidence="2" id="KW-1003">Cell membrane</keyword>
<evidence type="ECO:0000256" key="3">
    <source>
        <dbReference type="ARBA" id="ARBA00022692"/>
    </source>
</evidence>
<sequence>MNNTDFETEEGASSRNQQNTMLVGAFWRTGADFLSKILGVVYLIPWYAWMGTHGDQANAVFSMGYNVYALFLLISTAGIPVAISREVAKYNTLDDKNMSYRLVRQMLFFMLIMGVVFAAILYLLAPFFADLLGGGAELIPVMKSLSLGVLVFPAMSVMRGYFQGINDMRPYALSQLLEQVVRVIWMLVTAFMIMKIGSGDWVAAVTQSTTAAFIGMIASFIVLVLSLMKQGDFEKILNPGETHRQVDGLHLLVETLRQAIPFIIIGSAIQIFKLIDQSTFPHIMRWISNYSDTQLKVFFAYFSANSDKLTMVLLGVATTLGGVSIPLVTSAYVKGNQKETGQLISFSIQLFSVFMIPVVVGLSLLARQIHTLFYVAPSQLQLNLFVFAFLQSILLASYAMLSPMLQALHHSRTAMKYFGVTLAIKLILQIPAILFFEVYGPMIATTIAFGVGIYLFIRKIQQVTQFSIKVTYRGVLGILVMTLIMSVIMSFVKVVLPDKTILTIVLAGGVGFVAYLVMAAKLGYLEKLFGDKGTAIRRRLHI</sequence>
<dbReference type="GO" id="GO:0005886">
    <property type="term" value="C:plasma membrane"/>
    <property type="evidence" value="ECO:0007669"/>
    <property type="project" value="UniProtKB-SubCell"/>
</dbReference>
<comment type="subcellular location">
    <subcellularLocation>
        <location evidence="1">Cell membrane</location>
        <topology evidence="1">Multi-pass membrane protein</topology>
    </subcellularLocation>
</comment>
<reference evidence="7 8" key="1">
    <citation type="submission" date="2014-12" db="EMBL/GenBank/DDBJ databases">
        <title>Draft genome sequences of 10 type strains of Lactococcus.</title>
        <authorList>
            <person name="Sun Z."/>
            <person name="Zhong Z."/>
            <person name="Liu W."/>
            <person name="Zhang W."/>
            <person name="Zhang H."/>
        </authorList>
    </citation>
    <scope>NUCLEOTIDE SEQUENCE [LARGE SCALE GENOMIC DNA]</scope>
    <source>
        <strain evidence="7 8">DSM 20686</strain>
    </source>
</reference>
<evidence type="ECO:0000256" key="4">
    <source>
        <dbReference type="ARBA" id="ARBA00022989"/>
    </source>
</evidence>
<evidence type="ECO:0000256" key="5">
    <source>
        <dbReference type="ARBA" id="ARBA00023136"/>
    </source>
</evidence>
<evidence type="ECO:0000313" key="7">
    <source>
        <dbReference type="EMBL" id="PCS07992.1"/>
    </source>
</evidence>
<keyword evidence="3 6" id="KW-0812">Transmembrane</keyword>
<feature type="transmembrane region" description="Helical" evidence="6">
    <location>
        <begin position="501"/>
        <end position="520"/>
    </location>
</feature>
<feature type="transmembrane region" description="Helical" evidence="6">
    <location>
        <begin position="470"/>
        <end position="495"/>
    </location>
</feature>
<evidence type="ECO:0000313" key="8">
    <source>
        <dbReference type="Proteomes" id="UP000242246"/>
    </source>
</evidence>
<name>A0A2A5S3G5_9LACT</name>
<dbReference type="Pfam" id="PF01943">
    <property type="entry name" value="Polysacc_synt"/>
    <property type="match status" value="1"/>
</dbReference>
<accession>A0A2A5S3G5</accession>
<feature type="transmembrane region" description="Helical" evidence="6">
    <location>
        <begin position="106"/>
        <end position="125"/>
    </location>
</feature>
<evidence type="ECO:0000256" key="6">
    <source>
        <dbReference type="SAM" id="Phobius"/>
    </source>
</evidence>
<evidence type="ECO:0000256" key="1">
    <source>
        <dbReference type="ARBA" id="ARBA00004651"/>
    </source>
</evidence>
<feature type="transmembrane region" description="Helical" evidence="6">
    <location>
        <begin position="249"/>
        <end position="272"/>
    </location>
</feature>
<dbReference type="InterPro" id="IPR002797">
    <property type="entry name" value="Polysacc_synth"/>
</dbReference>
<feature type="transmembrane region" description="Helical" evidence="6">
    <location>
        <begin position="343"/>
        <end position="364"/>
    </location>
</feature>
<organism evidence="7 8">
    <name type="scientific">Pseudolactococcus plantarum</name>
    <dbReference type="NCBI Taxonomy" id="1365"/>
    <lineage>
        <taxon>Bacteria</taxon>
        <taxon>Bacillati</taxon>
        <taxon>Bacillota</taxon>
        <taxon>Bacilli</taxon>
        <taxon>Lactobacillales</taxon>
        <taxon>Streptococcaceae</taxon>
        <taxon>Pseudolactococcus</taxon>
    </lineage>
</organism>
<keyword evidence="5 6" id="KW-0472">Membrane</keyword>
<feature type="transmembrane region" description="Helical" evidence="6">
    <location>
        <begin position="25"/>
        <end position="47"/>
    </location>
</feature>
<dbReference type="CDD" id="cd13124">
    <property type="entry name" value="MATE_SpoVB_like"/>
    <property type="match status" value="1"/>
</dbReference>
<feature type="transmembrane region" description="Helical" evidence="6">
    <location>
        <begin position="210"/>
        <end position="228"/>
    </location>
</feature>
<dbReference type="AlphaFoldDB" id="A0A2A5S3G5"/>
<evidence type="ECO:0000256" key="2">
    <source>
        <dbReference type="ARBA" id="ARBA00022475"/>
    </source>
</evidence>
<comment type="caution">
    <text evidence="7">The sequence shown here is derived from an EMBL/GenBank/DDBJ whole genome shotgun (WGS) entry which is preliminary data.</text>
</comment>
<dbReference type="RefSeq" id="WP_068162683.1">
    <property type="nucleotide sequence ID" value="NZ_JXJX01000002.1"/>
</dbReference>
<protein>
    <submittedName>
        <fullName evidence="7">Polysaccharide biosynthesis protein</fullName>
    </submittedName>
</protein>
<feature type="transmembrane region" description="Helical" evidence="6">
    <location>
        <begin position="442"/>
        <end position="458"/>
    </location>
</feature>
<dbReference type="Proteomes" id="UP000242246">
    <property type="component" value="Unassembled WGS sequence"/>
</dbReference>
<feature type="transmembrane region" description="Helical" evidence="6">
    <location>
        <begin position="67"/>
        <end position="85"/>
    </location>
</feature>
<feature type="transmembrane region" description="Helical" evidence="6">
    <location>
        <begin position="309"/>
        <end position="331"/>
    </location>
</feature>
<gene>
    <name evidence="7" type="ORF">RU87_GL000729</name>
</gene>
<dbReference type="STRING" id="1348632.GCA_001591745_01072"/>
<dbReference type="PANTHER" id="PTHR30250">
    <property type="entry name" value="PST FAMILY PREDICTED COLANIC ACID TRANSPORTER"/>
    <property type="match status" value="1"/>
</dbReference>
<dbReference type="EMBL" id="JXJX01000002">
    <property type="protein sequence ID" value="PCS07992.1"/>
    <property type="molecule type" value="Genomic_DNA"/>
</dbReference>
<feature type="transmembrane region" description="Helical" evidence="6">
    <location>
        <begin position="145"/>
        <end position="162"/>
    </location>
</feature>
<feature type="transmembrane region" description="Helical" evidence="6">
    <location>
        <begin position="183"/>
        <end position="204"/>
    </location>
</feature>
<dbReference type="OrthoDB" id="9775950at2"/>
<dbReference type="InterPro" id="IPR024923">
    <property type="entry name" value="PG_synth_SpoVB"/>
</dbReference>
<dbReference type="PANTHER" id="PTHR30250:SF21">
    <property type="entry name" value="LIPID II FLIPPASE MURJ"/>
    <property type="match status" value="1"/>
</dbReference>
<dbReference type="InterPro" id="IPR050833">
    <property type="entry name" value="Poly_Biosynth_Transport"/>
</dbReference>
<feature type="transmembrane region" description="Helical" evidence="6">
    <location>
        <begin position="384"/>
        <end position="405"/>
    </location>
</feature>
<feature type="transmembrane region" description="Helical" evidence="6">
    <location>
        <begin position="417"/>
        <end position="436"/>
    </location>
</feature>